<feature type="transmembrane region" description="Helical" evidence="8">
    <location>
        <begin position="73"/>
        <end position="92"/>
    </location>
</feature>
<evidence type="ECO:0000313" key="9">
    <source>
        <dbReference type="EMBL" id="KAF0699436.1"/>
    </source>
</evidence>
<dbReference type="InterPro" id="IPR007272">
    <property type="entry name" value="Sulf_transp_TsuA/YedE"/>
</dbReference>
<gene>
    <name evidence="10" type="primary">Aste57867_9978</name>
    <name evidence="9" type="ORF">As57867_009939</name>
    <name evidence="10" type="ORF">ASTE57867_9978</name>
</gene>
<keyword evidence="3" id="KW-1003">Cell membrane</keyword>
<sequence length="327" mass="33105">MLATGAGFGFAMNKGQVHLPSVIQTQMTFERFTMMKMFVAALGTSVVAKAIFRAVNPAAFEAIQKKRASDPSHAAVLAAGGLILGAGMTLSGSCPGSVYVQLGAGIPSAVPVFLGALVGTLALSLVKPKITQWQQGKSAVDTTISISSLTQAVVGVAILAVAATLEFMLPESTTSPTWLPSAAGVVVGTMQLPLVFVLHKSLHATASYKIVAGRTVDSARQLLGCSLSWLHVPFVADLSTLIFVVGVVAGSGLAGAPSDPSMGATPTSPMALVGGVLLGFGANLASGCTSGHGLSGVALLMKSSMIVLPCIFAGAMSTAFLARFISN</sequence>
<reference evidence="10 11" key="1">
    <citation type="submission" date="2019-03" db="EMBL/GenBank/DDBJ databases">
        <authorList>
            <person name="Gaulin E."/>
            <person name="Dumas B."/>
        </authorList>
    </citation>
    <scope>NUCLEOTIDE SEQUENCE [LARGE SCALE GENOMIC DNA]</scope>
    <source>
        <strain evidence="10">CBS 568.67</strain>
    </source>
</reference>
<dbReference type="PANTHER" id="PTHR30574">
    <property type="entry name" value="INNER MEMBRANE PROTEIN YEDE"/>
    <property type="match status" value="1"/>
</dbReference>
<proteinExistence type="predicted"/>
<feature type="transmembrane region" description="Helical" evidence="8">
    <location>
        <begin position="270"/>
        <end position="294"/>
    </location>
</feature>
<dbReference type="AlphaFoldDB" id="A0A485KPU3"/>
<dbReference type="OrthoDB" id="10254418at2759"/>
<name>A0A485KPU3_9STRA</name>
<keyword evidence="6 8" id="KW-1133">Transmembrane helix</keyword>
<evidence type="ECO:0000256" key="8">
    <source>
        <dbReference type="SAM" id="Phobius"/>
    </source>
</evidence>
<feature type="transmembrane region" description="Helical" evidence="8">
    <location>
        <begin position="229"/>
        <end position="250"/>
    </location>
</feature>
<evidence type="ECO:0000313" key="11">
    <source>
        <dbReference type="Proteomes" id="UP000332933"/>
    </source>
</evidence>
<feature type="transmembrane region" description="Helical" evidence="8">
    <location>
        <begin position="177"/>
        <end position="198"/>
    </location>
</feature>
<dbReference type="Pfam" id="PF04143">
    <property type="entry name" value="Sulf_transp"/>
    <property type="match status" value="1"/>
</dbReference>
<evidence type="ECO:0000256" key="5">
    <source>
        <dbReference type="ARBA" id="ARBA00022692"/>
    </source>
</evidence>
<evidence type="ECO:0000256" key="7">
    <source>
        <dbReference type="ARBA" id="ARBA00023136"/>
    </source>
</evidence>
<comment type="subcellular location">
    <subcellularLocation>
        <location evidence="1">Cell inner membrane</location>
        <topology evidence="1">Multi-pass membrane protein</topology>
    </subcellularLocation>
</comment>
<accession>A0A485KPU3</accession>
<dbReference type="Proteomes" id="UP000332933">
    <property type="component" value="Unassembled WGS sequence"/>
</dbReference>
<organism evidence="10 11">
    <name type="scientific">Aphanomyces stellatus</name>
    <dbReference type="NCBI Taxonomy" id="120398"/>
    <lineage>
        <taxon>Eukaryota</taxon>
        <taxon>Sar</taxon>
        <taxon>Stramenopiles</taxon>
        <taxon>Oomycota</taxon>
        <taxon>Saprolegniomycetes</taxon>
        <taxon>Saprolegniales</taxon>
        <taxon>Verrucalvaceae</taxon>
        <taxon>Aphanomyces</taxon>
    </lineage>
</organism>
<protein>
    <submittedName>
        <fullName evidence="10">Aste57867_9978 protein</fullName>
    </submittedName>
</protein>
<evidence type="ECO:0000313" key="10">
    <source>
        <dbReference type="EMBL" id="VFT86856.1"/>
    </source>
</evidence>
<feature type="transmembrane region" description="Helical" evidence="8">
    <location>
        <begin position="34"/>
        <end position="52"/>
    </location>
</feature>
<dbReference type="PANTHER" id="PTHR30574:SF1">
    <property type="entry name" value="SULPHUR TRANSPORT DOMAIN-CONTAINING PROTEIN"/>
    <property type="match status" value="1"/>
</dbReference>
<keyword evidence="2" id="KW-0813">Transport</keyword>
<feature type="transmembrane region" description="Helical" evidence="8">
    <location>
        <begin position="306"/>
        <end position="325"/>
    </location>
</feature>
<keyword evidence="7 8" id="KW-0472">Membrane</keyword>
<dbReference type="GO" id="GO:0005886">
    <property type="term" value="C:plasma membrane"/>
    <property type="evidence" value="ECO:0007669"/>
    <property type="project" value="UniProtKB-SubCell"/>
</dbReference>
<evidence type="ECO:0000256" key="4">
    <source>
        <dbReference type="ARBA" id="ARBA00022519"/>
    </source>
</evidence>
<evidence type="ECO:0000256" key="2">
    <source>
        <dbReference type="ARBA" id="ARBA00022448"/>
    </source>
</evidence>
<keyword evidence="5 8" id="KW-0812">Transmembrane</keyword>
<keyword evidence="4" id="KW-0997">Cell inner membrane</keyword>
<evidence type="ECO:0000256" key="6">
    <source>
        <dbReference type="ARBA" id="ARBA00022989"/>
    </source>
</evidence>
<feature type="transmembrane region" description="Helical" evidence="8">
    <location>
        <begin position="98"/>
        <end position="123"/>
    </location>
</feature>
<evidence type="ECO:0000256" key="1">
    <source>
        <dbReference type="ARBA" id="ARBA00004429"/>
    </source>
</evidence>
<dbReference type="EMBL" id="VJMH01005176">
    <property type="protein sequence ID" value="KAF0699436.1"/>
    <property type="molecule type" value="Genomic_DNA"/>
</dbReference>
<reference evidence="9" key="2">
    <citation type="submission" date="2019-06" db="EMBL/GenBank/DDBJ databases">
        <title>Genomics analysis of Aphanomyces spp. identifies a new class of oomycete effector associated with host adaptation.</title>
        <authorList>
            <person name="Gaulin E."/>
        </authorList>
    </citation>
    <scope>NUCLEOTIDE SEQUENCE</scope>
    <source>
        <strain evidence="9">CBS 578.67</strain>
    </source>
</reference>
<feature type="transmembrane region" description="Helical" evidence="8">
    <location>
        <begin position="144"/>
        <end position="165"/>
    </location>
</feature>
<dbReference type="EMBL" id="CAADRA010005197">
    <property type="protein sequence ID" value="VFT86856.1"/>
    <property type="molecule type" value="Genomic_DNA"/>
</dbReference>
<evidence type="ECO:0000256" key="3">
    <source>
        <dbReference type="ARBA" id="ARBA00022475"/>
    </source>
</evidence>
<keyword evidence="11" id="KW-1185">Reference proteome</keyword>